<evidence type="ECO:0000313" key="1">
    <source>
        <dbReference type="EMBL" id="VVC02488.1"/>
    </source>
</evidence>
<organism evidence="1 2">
    <name type="scientific">Candidatus Bilamarchaeum dharawalense</name>
    <dbReference type="NCBI Taxonomy" id="2885759"/>
    <lineage>
        <taxon>Archaea</taxon>
        <taxon>Candidatus Micrarchaeota</taxon>
        <taxon>Candidatus Micrarchaeia</taxon>
        <taxon>Candidatus Anstonellales</taxon>
        <taxon>Candidatus Bilamarchaeaceae</taxon>
        <taxon>Candidatus Bilamarchaeum</taxon>
    </lineage>
</organism>
<dbReference type="AlphaFoldDB" id="A0A5E4LMV9"/>
<protein>
    <submittedName>
        <fullName evidence="1">Uncharacterized protein</fullName>
    </submittedName>
</protein>
<gene>
    <name evidence="1" type="ORF">LFW2832_00030</name>
</gene>
<accession>A0A5E4LMV9</accession>
<comment type="caution">
    <text evidence="1">The sequence shown here is derived from an EMBL/GenBank/DDBJ whole genome shotgun (WGS) entry which is preliminary data.</text>
</comment>
<sequence length="59" mass="6538">MAGKMNICPKCGDKTKVPDTGKRSSAFLCRKCGHSQPWFPILSDEIRSANLISTKKVKK</sequence>
<name>A0A5E4LMV9_9ARCH</name>
<dbReference type="EMBL" id="CABMJJ010000001">
    <property type="protein sequence ID" value="VVC02488.1"/>
    <property type="molecule type" value="Genomic_DNA"/>
</dbReference>
<proteinExistence type="predicted"/>
<evidence type="ECO:0000313" key="2">
    <source>
        <dbReference type="Proteomes" id="UP000789941"/>
    </source>
</evidence>
<reference evidence="1 2" key="1">
    <citation type="submission" date="2019-08" db="EMBL/GenBank/DDBJ databases">
        <authorList>
            <person name="Vazquez-Campos X."/>
        </authorList>
    </citation>
    <scope>NUCLEOTIDE SEQUENCE [LARGE SCALE GENOMIC DNA]</scope>
    <source>
        <strain evidence="1">LFW-283_2</strain>
    </source>
</reference>
<dbReference type="Proteomes" id="UP000789941">
    <property type="component" value="Unassembled WGS sequence"/>
</dbReference>